<evidence type="ECO:0000256" key="1">
    <source>
        <dbReference type="SAM" id="Coils"/>
    </source>
</evidence>
<feature type="compositionally biased region" description="Low complexity" evidence="2">
    <location>
        <begin position="17"/>
        <end position="31"/>
    </location>
</feature>
<evidence type="ECO:0000313" key="3">
    <source>
        <dbReference type="EMBL" id="KAF4658746.1"/>
    </source>
</evidence>
<protein>
    <submittedName>
        <fullName evidence="3">Uncharacterized protein</fullName>
    </submittedName>
</protein>
<reference evidence="3 4" key="1">
    <citation type="submission" date="2020-04" db="EMBL/GenBank/DDBJ databases">
        <title>Perkinsus olseni comparative genomics.</title>
        <authorList>
            <person name="Bogema D.R."/>
        </authorList>
    </citation>
    <scope>NUCLEOTIDE SEQUENCE [LARGE SCALE GENOMIC DNA]</scope>
    <source>
        <strain evidence="3">ATCC PRA-179</strain>
    </source>
</reference>
<feature type="region of interest" description="Disordered" evidence="2">
    <location>
        <begin position="1"/>
        <end position="36"/>
    </location>
</feature>
<proteinExistence type="predicted"/>
<gene>
    <name evidence="3" type="ORF">FOZ61_005296</name>
</gene>
<evidence type="ECO:0000313" key="4">
    <source>
        <dbReference type="Proteomes" id="UP000570595"/>
    </source>
</evidence>
<feature type="compositionally biased region" description="Basic and acidic residues" evidence="2">
    <location>
        <begin position="302"/>
        <end position="316"/>
    </location>
</feature>
<dbReference type="OrthoDB" id="429976at2759"/>
<comment type="caution">
    <text evidence="3">The sequence shown here is derived from an EMBL/GenBank/DDBJ whole genome shotgun (WGS) entry which is preliminary data.</text>
</comment>
<organism evidence="3 4">
    <name type="scientific">Perkinsus olseni</name>
    <name type="common">Perkinsus atlanticus</name>
    <dbReference type="NCBI Taxonomy" id="32597"/>
    <lineage>
        <taxon>Eukaryota</taxon>
        <taxon>Sar</taxon>
        <taxon>Alveolata</taxon>
        <taxon>Perkinsozoa</taxon>
        <taxon>Perkinsea</taxon>
        <taxon>Perkinsida</taxon>
        <taxon>Perkinsidae</taxon>
        <taxon>Perkinsus</taxon>
    </lineage>
</organism>
<accession>A0A7J6LHX6</accession>
<evidence type="ECO:0000256" key="2">
    <source>
        <dbReference type="SAM" id="MobiDB-lite"/>
    </source>
</evidence>
<dbReference type="EMBL" id="JABAHT010000296">
    <property type="protein sequence ID" value="KAF4658746.1"/>
    <property type="molecule type" value="Genomic_DNA"/>
</dbReference>
<dbReference type="Proteomes" id="UP000570595">
    <property type="component" value="Unassembled WGS sequence"/>
</dbReference>
<name>A0A7J6LHX6_PEROL</name>
<feature type="region of interest" description="Disordered" evidence="2">
    <location>
        <begin position="253"/>
        <end position="316"/>
    </location>
</feature>
<keyword evidence="1" id="KW-0175">Coiled coil</keyword>
<sequence length="316" mass="35655">MEASVRPDIPELPLTDSARSSGSAGRKSSASRGRRRKITLDQVEAELCQRLIDSGDKLTKTDEHLAKLLARKLTFPEDNSVGVADRNAHAGDGKLDTDYKLKEAEGLIAILQDELTAAKRAQTEVAEEARHWREETENLKCALRDIRRDNERLTAERDHAICQQYETRKVLEDQRKAEDIGYRDLLTTHERTLTNHQQACMELERTKSENRRLIDDLVKCKMQLASFREKRDNADLSEATVSEDPAGVELRSRRHTAADKKPPLTARTWGAVKKALGQYKPPAHRTPSPPPAGVSRYPSDPFHSDKIFRDDSGVDD</sequence>
<feature type="coiled-coil region" evidence="1">
    <location>
        <begin position="101"/>
        <end position="206"/>
    </location>
</feature>
<dbReference type="AlphaFoldDB" id="A0A7J6LHX6"/>